<keyword evidence="1" id="KW-0175">Coiled coil</keyword>
<keyword evidence="3" id="KW-1185">Reference proteome</keyword>
<feature type="coiled-coil region" evidence="1">
    <location>
        <begin position="3"/>
        <end position="49"/>
    </location>
</feature>
<protein>
    <submittedName>
        <fullName evidence="2">Uncharacterized protein</fullName>
    </submittedName>
</protein>
<name>A0A172WHF4_9EURY</name>
<dbReference type="Proteomes" id="UP000076969">
    <property type="component" value="Chromosome"/>
</dbReference>
<dbReference type="OrthoDB" id="102549at2157"/>
<sequence length="353" mass="42728">MKLEQALREYKKQRKNAEREVKKVEKKYNTRLKKKVREILKRIDALERKEVPKDVEDRIKKIVTAEKRNYVISLRRALESLETMDDLGKRLPDLAKLHVGHGKYLLLIFEKDVYAINRLLKKLNEDYVKYYEKVSKKSLGELNIEELIENERETRRKIELIERERDELREKVEEKKKELEEFHREHGLDELEKRIKELSSKVRSEELEVRSKASKLQKPIKRMRLHEEIASNFVGDSSYALKKPDEFISLLQRIYPQLEGKHRKTAQWLIENLKERAEAIAEERRLLRELKERKDEILDHASSKEKEIWELERLIKEKESEIRKLKRQLEHLEKELEKSIKRLEEILGEKIER</sequence>
<dbReference type="EMBL" id="CP015520">
    <property type="protein sequence ID" value="ANF22755.1"/>
    <property type="molecule type" value="Genomic_DNA"/>
</dbReference>
<dbReference type="RefSeq" id="WP_068665744.1">
    <property type="nucleotide sequence ID" value="NZ_CP015520.1"/>
</dbReference>
<dbReference type="GeneID" id="28495706"/>
<gene>
    <name evidence="2" type="ORF">A7C91_05890</name>
</gene>
<dbReference type="KEGG" id="tpie:A7C91_05890"/>
<feature type="coiled-coil region" evidence="1">
    <location>
        <begin position="263"/>
        <end position="353"/>
    </location>
</feature>
<reference evidence="3" key="1">
    <citation type="journal article" date="2016" name="Syst. Appl. Microbiol.">
        <title>Thermococcus piezophilus sp. nov., a novel hyperthermophilic and piezophilic archaeon with a broad pressure range for growth, isolated from a deepest hydrothermal vent at the Mid-Cayman Rise.</title>
        <authorList>
            <person name="Dalmasso C."/>
            <person name="Oger P."/>
            <person name="Selva G."/>
            <person name="Courtine D."/>
            <person name="L'Haridon S."/>
            <person name="Garlaschelli A."/>
            <person name="Roussel E."/>
            <person name="Miyazaki J."/>
            <person name="Reveillaud J."/>
            <person name="Jebbar M."/>
            <person name="Takai K."/>
            <person name="Maignien L."/>
            <person name="Alain K."/>
        </authorList>
    </citation>
    <scope>NUCLEOTIDE SEQUENCE [LARGE SCALE GENOMIC DNA]</scope>
    <source>
        <strain evidence="3">CDGS</strain>
    </source>
</reference>
<dbReference type="AlphaFoldDB" id="A0A172WHF4"/>
<evidence type="ECO:0000313" key="3">
    <source>
        <dbReference type="Proteomes" id="UP000076969"/>
    </source>
</evidence>
<dbReference type="STRING" id="1712654.A7C91_05890"/>
<evidence type="ECO:0000313" key="2">
    <source>
        <dbReference type="EMBL" id="ANF22755.1"/>
    </source>
</evidence>
<organism evidence="2 3">
    <name type="scientific">Thermococcus piezophilus</name>
    <dbReference type="NCBI Taxonomy" id="1712654"/>
    <lineage>
        <taxon>Archaea</taxon>
        <taxon>Methanobacteriati</taxon>
        <taxon>Methanobacteriota</taxon>
        <taxon>Thermococci</taxon>
        <taxon>Thermococcales</taxon>
        <taxon>Thermococcaceae</taxon>
        <taxon>Thermococcus</taxon>
    </lineage>
</organism>
<proteinExistence type="predicted"/>
<accession>A0A172WHF4</accession>
<feature type="coiled-coil region" evidence="1">
    <location>
        <begin position="144"/>
        <end position="208"/>
    </location>
</feature>
<evidence type="ECO:0000256" key="1">
    <source>
        <dbReference type="SAM" id="Coils"/>
    </source>
</evidence>